<protein>
    <submittedName>
        <fullName evidence="2">Uncharacterized protein</fullName>
    </submittedName>
</protein>
<feature type="compositionally biased region" description="Gly residues" evidence="1">
    <location>
        <begin position="15"/>
        <end position="38"/>
    </location>
</feature>
<proteinExistence type="predicted"/>
<dbReference type="EMBL" id="JABVXQ010000008">
    <property type="protein sequence ID" value="KAF6095088.1"/>
    <property type="molecule type" value="Genomic_DNA"/>
</dbReference>
<feature type="region of interest" description="Disordered" evidence="1">
    <location>
        <begin position="1"/>
        <end position="153"/>
    </location>
</feature>
<comment type="caution">
    <text evidence="2">The sequence shown here is derived from an EMBL/GenBank/DDBJ whole genome shotgun (WGS) entry which is preliminary data.</text>
</comment>
<reference evidence="2 3" key="1">
    <citation type="journal article" date="2020" name="Nature">
        <title>Six reference-quality genomes reveal evolution of bat adaptations.</title>
        <authorList>
            <person name="Jebb D."/>
            <person name="Huang Z."/>
            <person name="Pippel M."/>
            <person name="Hughes G.M."/>
            <person name="Lavrichenko K."/>
            <person name="Devanna P."/>
            <person name="Winkler S."/>
            <person name="Jermiin L.S."/>
            <person name="Skirmuntt E.C."/>
            <person name="Katzourakis A."/>
            <person name="Burkitt-Gray L."/>
            <person name="Ray D.A."/>
            <person name="Sullivan K.A.M."/>
            <person name="Roscito J.G."/>
            <person name="Kirilenko B.M."/>
            <person name="Davalos L.M."/>
            <person name="Corthals A.P."/>
            <person name="Power M.L."/>
            <person name="Jones G."/>
            <person name="Ransome R.D."/>
            <person name="Dechmann D.K.N."/>
            <person name="Locatelli A.G."/>
            <person name="Puechmaille S.J."/>
            <person name="Fedrigo O."/>
            <person name="Jarvis E.D."/>
            <person name="Hiller M."/>
            <person name="Vernes S.C."/>
            <person name="Myers E.W."/>
            <person name="Teeling E.C."/>
        </authorList>
    </citation>
    <scope>NUCLEOTIDE SEQUENCE [LARGE SCALE GENOMIC DNA]</scope>
    <source>
        <strain evidence="2">Bat1K_MPI-CBG_1</strain>
    </source>
</reference>
<dbReference type="Proteomes" id="UP000664940">
    <property type="component" value="Unassembled WGS sequence"/>
</dbReference>
<name>A0A833ZER1_9CHIR</name>
<evidence type="ECO:0000313" key="3">
    <source>
        <dbReference type="Proteomes" id="UP000664940"/>
    </source>
</evidence>
<gene>
    <name evidence="2" type="ORF">HJG60_012060</name>
</gene>
<feature type="compositionally biased region" description="Pro residues" evidence="1">
    <location>
        <begin position="75"/>
        <end position="89"/>
    </location>
</feature>
<evidence type="ECO:0000256" key="1">
    <source>
        <dbReference type="SAM" id="MobiDB-lite"/>
    </source>
</evidence>
<sequence length="235" mass="24141">MGAQGCAAGELDLGPSGGFRAGRGSAGQGWGLVPGGGATEAKSRATRDWGGGPSAVRPLHPTPRSATAPWTPLSPLQPPVWPRWSPGPQPQGRGRGGGREPVQIPLAAVGTRRGMGAPPRADKGTKKASLSKGARQGGEHRVWPSSAGTDWSPGQVSRVPLSCSVPLGALQLGAPPREGAIKDPWPCPGCADTELEVVPRAPGLGPFPHLTPRQALSGRDLWHPLPDAGIFDPQN</sequence>
<accession>A0A833ZER1</accession>
<organism evidence="2 3">
    <name type="scientific">Phyllostomus discolor</name>
    <name type="common">pale spear-nosed bat</name>
    <dbReference type="NCBI Taxonomy" id="89673"/>
    <lineage>
        <taxon>Eukaryota</taxon>
        <taxon>Metazoa</taxon>
        <taxon>Chordata</taxon>
        <taxon>Craniata</taxon>
        <taxon>Vertebrata</taxon>
        <taxon>Euteleostomi</taxon>
        <taxon>Mammalia</taxon>
        <taxon>Eutheria</taxon>
        <taxon>Laurasiatheria</taxon>
        <taxon>Chiroptera</taxon>
        <taxon>Yangochiroptera</taxon>
        <taxon>Phyllostomidae</taxon>
        <taxon>Phyllostominae</taxon>
        <taxon>Phyllostomus</taxon>
    </lineage>
</organism>
<evidence type="ECO:0000313" key="2">
    <source>
        <dbReference type="EMBL" id="KAF6095088.1"/>
    </source>
</evidence>
<dbReference type="AlphaFoldDB" id="A0A833ZER1"/>